<keyword evidence="7" id="KW-1185">Reference proteome</keyword>
<dbReference type="Gene3D" id="1.10.10.60">
    <property type="entry name" value="Homeodomain-like"/>
    <property type="match status" value="1"/>
</dbReference>
<keyword evidence="3" id="KW-0804">Transcription</keyword>
<dbReference type="Pfam" id="PF17932">
    <property type="entry name" value="TetR_C_24"/>
    <property type="match status" value="1"/>
</dbReference>
<dbReference type="SUPFAM" id="SSF46689">
    <property type="entry name" value="Homeodomain-like"/>
    <property type="match status" value="1"/>
</dbReference>
<evidence type="ECO:0000313" key="6">
    <source>
        <dbReference type="EMBL" id="KAE8765572.1"/>
    </source>
</evidence>
<dbReference type="PROSITE" id="PS01081">
    <property type="entry name" value="HTH_TETR_1"/>
    <property type="match status" value="1"/>
</dbReference>
<evidence type="ECO:0000256" key="4">
    <source>
        <dbReference type="PROSITE-ProRule" id="PRU00335"/>
    </source>
</evidence>
<dbReference type="EMBL" id="WHJE01000008">
    <property type="protein sequence ID" value="KAE8765572.1"/>
    <property type="molecule type" value="Genomic_DNA"/>
</dbReference>
<dbReference type="SUPFAM" id="SSF48498">
    <property type="entry name" value="Tetracyclin repressor-like, C-terminal domain"/>
    <property type="match status" value="1"/>
</dbReference>
<evidence type="ECO:0000313" key="7">
    <source>
        <dbReference type="Proteomes" id="UP000451860"/>
    </source>
</evidence>
<dbReference type="PROSITE" id="PS50977">
    <property type="entry name" value="HTH_TETR_2"/>
    <property type="match status" value="1"/>
</dbReference>
<dbReference type="GO" id="GO:0000976">
    <property type="term" value="F:transcription cis-regulatory region binding"/>
    <property type="evidence" value="ECO:0007669"/>
    <property type="project" value="TreeGrafter"/>
</dbReference>
<gene>
    <name evidence="6" type="ORF">GB883_03370</name>
</gene>
<evidence type="ECO:0000256" key="1">
    <source>
        <dbReference type="ARBA" id="ARBA00023015"/>
    </source>
</evidence>
<dbReference type="Proteomes" id="UP000451860">
    <property type="component" value="Unassembled WGS sequence"/>
</dbReference>
<dbReference type="AlphaFoldDB" id="A0A7J5UTG5"/>
<dbReference type="InterPro" id="IPR001647">
    <property type="entry name" value="HTH_TetR"/>
</dbReference>
<dbReference type="Gene3D" id="1.10.357.10">
    <property type="entry name" value="Tetracycline Repressor, domain 2"/>
    <property type="match status" value="1"/>
</dbReference>
<dbReference type="Pfam" id="PF00440">
    <property type="entry name" value="TetR_N"/>
    <property type="match status" value="1"/>
</dbReference>
<feature type="domain" description="HTH tetR-type" evidence="5">
    <location>
        <begin position="10"/>
        <end position="70"/>
    </location>
</feature>
<dbReference type="RefSeq" id="WP_152200969.1">
    <property type="nucleotide sequence ID" value="NZ_VUKF01000005.1"/>
</dbReference>
<dbReference type="PANTHER" id="PTHR30055:SF237">
    <property type="entry name" value="TRANSCRIPTIONAL REPRESSOR MCE3R"/>
    <property type="match status" value="1"/>
</dbReference>
<evidence type="ECO:0000256" key="2">
    <source>
        <dbReference type="ARBA" id="ARBA00023125"/>
    </source>
</evidence>
<name>A0A7J5UTG5_9MICO</name>
<comment type="caution">
    <text evidence="6">The sequence shown here is derived from an EMBL/GenBank/DDBJ whole genome shotgun (WGS) entry which is preliminary data.</text>
</comment>
<feature type="DNA-binding region" description="H-T-H motif" evidence="4">
    <location>
        <begin position="33"/>
        <end position="52"/>
    </location>
</feature>
<dbReference type="InterPro" id="IPR023772">
    <property type="entry name" value="DNA-bd_HTH_TetR-type_CS"/>
</dbReference>
<reference evidence="6 7" key="1">
    <citation type="submission" date="2019-10" db="EMBL/GenBank/DDBJ databases">
        <title>Georgenia wutianyii sp. nov. and Georgenia yuyongxinii sp. nov. isolated from plateau pika (Ochotona curzoniae) in the Qinghai-Tibet plateau of China.</title>
        <authorList>
            <person name="Tian Z."/>
        </authorList>
    </citation>
    <scope>NUCLEOTIDE SEQUENCE [LARGE SCALE GENOMIC DNA]</scope>
    <source>
        <strain evidence="6 7">DSM 21501</strain>
    </source>
</reference>
<dbReference type="GO" id="GO:0003700">
    <property type="term" value="F:DNA-binding transcription factor activity"/>
    <property type="evidence" value="ECO:0007669"/>
    <property type="project" value="TreeGrafter"/>
</dbReference>
<dbReference type="InterPro" id="IPR009057">
    <property type="entry name" value="Homeodomain-like_sf"/>
</dbReference>
<sequence length="195" mass="20518">MCPPPQPPAPSRREQILAAAADLFARRGFHGVSIDEIGAAVGISGPALYRHFPGKDAILAAMLIGISEHLLTGARDRVAAAGDGAGLAALVDWHVAFALDHPALITVQQRDLDALAETDRETVRRLQRSYVDVWAREIQAAGSDGVRRATAVAAAHAVLGLINSTPHSARLGRAGTGDLLRRMALRALLAPDPPS</sequence>
<dbReference type="InterPro" id="IPR036271">
    <property type="entry name" value="Tet_transcr_reg_TetR-rel_C_sf"/>
</dbReference>
<proteinExistence type="predicted"/>
<evidence type="ECO:0000256" key="3">
    <source>
        <dbReference type="ARBA" id="ARBA00023163"/>
    </source>
</evidence>
<dbReference type="InterPro" id="IPR050109">
    <property type="entry name" value="HTH-type_TetR-like_transc_reg"/>
</dbReference>
<evidence type="ECO:0000259" key="5">
    <source>
        <dbReference type="PROSITE" id="PS50977"/>
    </source>
</evidence>
<keyword evidence="2 4" id="KW-0238">DNA-binding</keyword>
<keyword evidence="1" id="KW-0805">Transcription regulation</keyword>
<organism evidence="6 7">
    <name type="scientific">Georgenia thermotolerans</name>
    <dbReference type="NCBI Taxonomy" id="527326"/>
    <lineage>
        <taxon>Bacteria</taxon>
        <taxon>Bacillati</taxon>
        <taxon>Actinomycetota</taxon>
        <taxon>Actinomycetes</taxon>
        <taxon>Micrococcales</taxon>
        <taxon>Bogoriellaceae</taxon>
        <taxon>Georgenia</taxon>
    </lineage>
</organism>
<dbReference type="GO" id="GO:0045892">
    <property type="term" value="P:negative regulation of DNA-templated transcription"/>
    <property type="evidence" value="ECO:0007669"/>
    <property type="project" value="UniProtKB-ARBA"/>
</dbReference>
<dbReference type="OrthoDB" id="9179041at2"/>
<dbReference type="InterPro" id="IPR041490">
    <property type="entry name" value="KstR2_TetR_C"/>
</dbReference>
<protein>
    <submittedName>
        <fullName evidence="6">TetR family transcriptional regulator</fullName>
    </submittedName>
</protein>
<dbReference type="FunFam" id="1.10.10.60:FF:000141">
    <property type="entry name" value="TetR family transcriptional regulator"/>
    <property type="match status" value="1"/>
</dbReference>
<dbReference type="PRINTS" id="PR00455">
    <property type="entry name" value="HTHTETR"/>
</dbReference>
<accession>A0A7J5UTG5</accession>
<dbReference type="PANTHER" id="PTHR30055">
    <property type="entry name" value="HTH-TYPE TRANSCRIPTIONAL REGULATOR RUTR"/>
    <property type="match status" value="1"/>
</dbReference>